<dbReference type="Proteomes" id="UP000479526">
    <property type="component" value="Unassembled WGS sequence"/>
</dbReference>
<evidence type="ECO:0000256" key="7">
    <source>
        <dbReference type="ARBA" id="ARBA00024033"/>
    </source>
</evidence>
<dbReference type="Pfam" id="PF09594">
    <property type="entry name" value="GT87"/>
    <property type="match status" value="1"/>
</dbReference>
<protein>
    <submittedName>
        <fullName evidence="10">DUF2029 domain-containing protein</fullName>
    </submittedName>
</protein>
<keyword evidence="4 9" id="KW-0812">Transmembrane</keyword>
<feature type="transmembrane region" description="Helical" evidence="9">
    <location>
        <begin position="291"/>
        <end position="311"/>
    </location>
</feature>
<evidence type="ECO:0000313" key="10">
    <source>
        <dbReference type="EMBL" id="NAS23280.1"/>
    </source>
</evidence>
<evidence type="ECO:0000256" key="4">
    <source>
        <dbReference type="ARBA" id="ARBA00022692"/>
    </source>
</evidence>
<dbReference type="GO" id="GO:0005886">
    <property type="term" value="C:plasma membrane"/>
    <property type="evidence" value="ECO:0007669"/>
    <property type="project" value="UniProtKB-SubCell"/>
</dbReference>
<feature type="region of interest" description="Disordered" evidence="8">
    <location>
        <begin position="1"/>
        <end position="21"/>
    </location>
</feature>
<evidence type="ECO:0000256" key="8">
    <source>
        <dbReference type="SAM" id="MobiDB-lite"/>
    </source>
</evidence>
<feature type="transmembrane region" description="Helical" evidence="9">
    <location>
        <begin position="412"/>
        <end position="445"/>
    </location>
</feature>
<dbReference type="InterPro" id="IPR018584">
    <property type="entry name" value="GT87"/>
</dbReference>
<evidence type="ECO:0000256" key="1">
    <source>
        <dbReference type="ARBA" id="ARBA00004651"/>
    </source>
</evidence>
<feature type="transmembrane region" description="Helical" evidence="9">
    <location>
        <begin position="55"/>
        <end position="73"/>
    </location>
</feature>
<dbReference type="AlphaFoldDB" id="A0A7C9J450"/>
<feature type="transmembrane region" description="Helical" evidence="9">
    <location>
        <begin position="80"/>
        <end position="97"/>
    </location>
</feature>
<comment type="subcellular location">
    <subcellularLocation>
        <location evidence="1">Cell membrane</location>
        <topology evidence="1">Multi-pass membrane protein</topology>
    </subcellularLocation>
</comment>
<keyword evidence="3" id="KW-0808">Transferase</keyword>
<keyword evidence="5 9" id="KW-1133">Transmembrane helix</keyword>
<accession>A0A7C9J450</accession>
<evidence type="ECO:0000256" key="6">
    <source>
        <dbReference type="ARBA" id="ARBA00023136"/>
    </source>
</evidence>
<proteinExistence type="inferred from homology"/>
<evidence type="ECO:0000256" key="9">
    <source>
        <dbReference type="SAM" id="Phobius"/>
    </source>
</evidence>
<evidence type="ECO:0000313" key="11">
    <source>
        <dbReference type="Proteomes" id="UP000479526"/>
    </source>
</evidence>
<feature type="transmembrane region" description="Helical" evidence="9">
    <location>
        <begin position="28"/>
        <end position="49"/>
    </location>
</feature>
<dbReference type="GO" id="GO:0016758">
    <property type="term" value="F:hexosyltransferase activity"/>
    <property type="evidence" value="ECO:0007669"/>
    <property type="project" value="InterPro"/>
</dbReference>
<feature type="transmembrane region" description="Helical" evidence="9">
    <location>
        <begin position="232"/>
        <end position="253"/>
    </location>
</feature>
<sequence length="457" mass="47581">MTAARRTPIGAATTPDETSRPGTVRRTVALLAALVAALALTVTRTGQLADPAGLIGWYAVCWALFAAAAWSLRRVPPKKAAVLVVAGGLAVGTVGLLEPPRTSTDSYRYAWDGRVQAAGISPYDHPPIAEELAGLRDDWLFTDGPICRTAYMSWLWGGGCTRINRPRVPTIYPPVSEAYFLAVHTLSPPGSRHKPLQVGGLLLATATTLLLVRQAGAKACLWAWCPAVPIEAVNNAHADVLAVFLAVAALALVARRRAAGGALLGGAVAAKFFPAVLLPGALSGVRRPRDAMAVLVPAALVVVLAYLPYVLASEASVFGYLGGYASEEGYSTGSDGRYGLVRLLVPDAWALPVVVLAMGAVAAYTIRKGDPARPWQGGLVVTGTAFLLLTPGYSWYALLLVALVALDGRWEWLGVAAAGAVAYVTGLGTIAYALAALGVLAGWAVRTSARTAPALAY</sequence>
<evidence type="ECO:0000256" key="3">
    <source>
        <dbReference type="ARBA" id="ARBA00022679"/>
    </source>
</evidence>
<keyword evidence="11" id="KW-1185">Reference proteome</keyword>
<evidence type="ECO:0000256" key="2">
    <source>
        <dbReference type="ARBA" id="ARBA00022475"/>
    </source>
</evidence>
<keyword evidence="6 9" id="KW-0472">Membrane</keyword>
<evidence type="ECO:0000256" key="5">
    <source>
        <dbReference type="ARBA" id="ARBA00022989"/>
    </source>
</evidence>
<feature type="transmembrane region" description="Helical" evidence="9">
    <location>
        <begin position="195"/>
        <end position="212"/>
    </location>
</feature>
<gene>
    <name evidence="10" type="ORF">GT755_16450</name>
</gene>
<comment type="caution">
    <text evidence="10">The sequence shown here is derived from an EMBL/GenBank/DDBJ whole genome shotgun (WGS) entry which is preliminary data.</text>
</comment>
<organism evidence="10 11">
    <name type="scientific">Herbidospora solisilvae</name>
    <dbReference type="NCBI Taxonomy" id="2696284"/>
    <lineage>
        <taxon>Bacteria</taxon>
        <taxon>Bacillati</taxon>
        <taxon>Actinomycetota</taxon>
        <taxon>Actinomycetes</taxon>
        <taxon>Streptosporangiales</taxon>
        <taxon>Streptosporangiaceae</taxon>
        <taxon>Herbidospora</taxon>
    </lineage>
</organism>
<feature type="transmembrane region" description="Helical" evidence="9">
    <location>
        <begin position="259"/>
        <end position="279"/>
    </location>
</feature>
<dbReference type="EMBL" id="WXEW01000004">
    <property type="protein sequence ID" value="NAS23280.1"/>
    <property type="molecule type" value="Genomic_DNA"/>
</dbReference>
<reference evidence="10 11" key="1">
    <citation type="submission" date="2020-01" db="EMBL/GenBank/DDBJ databases">
        <title>Herbidospora sp. NEAU-GS84 nov., a novel actinomycete isolated from soil.</title>
        <authorList>
            <person name="Han L."/>
        </authorList>
    </citation>
    <scope>NUCLEOTIDE SEQUENCE [LARGE SCALE GENOMIC DNA]</scope>
    <source>
        <strain evidence="10 11">NEAU-GS84</strain>
    </source>
</reference>
<comment type="similarity">
    <text evidence="7">Belongs to the glycosyltransferase 87 family.</text>
</comment>
<feature type="transmembrane region" description="Helical" evidence="9">
    <location>
        <begin position="348"/>
        <end position="366"/>
    </location>
</feature>
<feature type="transmembrane region" description="Helical" evidence="9">
    <location>
        <begin position="378"/>
        <end position="406"/>
    </location>
</feature>
<name>A0A7C9J450_9ACTN</name>
<keyword evidence="2" id="KW-1003">Cell membrane</keyword>